<dbReference type="Gene3D" id="3.30.565.10">
    <property type="entry name" value="Histidine kinase-like ATPase, C-terminal domain"/>
    <property type="match status" value="1"/>
</dbReference>
<evidence type="ECO:0000313" key="13">
    <source>
        <dbReference type="EMBL" id="SEM36003.1"/>
    </source>
</evidence>
<keyword evidence="6 13" id="KW-0418">Kinase</keyword>
<evidence type="ECO:0000259" key="11">
    <source>
        <dbReference type="Pfam" id="PF02518"/>
    </source>
</evidence>
<evidence type="ECO:0000256" key="1">
    <source>
        <dbReference type="ARBA" id="ARBA00000085"/>
    </source>
</evidence>
<dbReference type="Gene3D" id="1.20.5.1930">
    <property type="match status" value="1"/>
</dbReference>
<accession>A0A1H7XQV7</accession>
<keyword evidence="7" id="KW-0067">ATP-binding</keyword>
<evidence type="ECO:0000313" key="14">
    <source>
        <dbReference type="Proteomes" id="UP000198953"/>
    </source>
</evidence>
<evidence type="ECO:0000256" key="4">
    <source>
        <dbReference type="ARBA" id="ARBA00022679"/>
    </source>
</evidence>
<dbReference type="GO" id="GO:0016020">
    <property type="term" value="C:membrane"/>
    <property type="evidence" value="ECO:0007669"/>
    <property type="project" value="InterPro"/>
</dbReference>
<feature type="transmembrane region" description="Helical" evidence="10">
    <location>
        <begin position="86"/>
        <end position="103"/>
    </location>
</feature>
<dbReference type="CDD" id="cd16917">
    <property type="entry name" value="HATPase_UhpB-NarQ-NarX-like"/>
    <property type="match status" value="1"/>
</dbReference>
<dbReference type="EMBL" id="FOBF01000012">
    <property type="protein sequence ID" value="SEM36003.1"/>
    <property type="molecule type" value="Genomic_DNA"/>
</dbReference>
<evidence type="ECO:0000256" key="5">
    <source>
        <dbReference type="ARBA" id="ARBA00022741"/>
    </source>
</evidence>
<dbReference type="InterPro" id="IPR011712">
    <property type="entry name" value="Sig_transdc_His_kin_sub3_dim/P"/>
</dbReference>
<comment type="catalytic activity">
    <reaction evidence="1">
        <text>ATP + protein L-histidine = ADP + protein N-phospho-L-histidine.</text>
        <dbReference type="EC" id="2.7.13.3"/>
    </reaction>
</comment>
<evidence type="ECO:0000259" key="12">
    <source>
        <dbReference type="Pfam" id="PF07730"/>
    </source>
</evidence>
<dbReference type="GO" id="GO:0046983">
    <property type="term" value="F:protein dimerization activity"/>
    <property type="evidence" value="ECO:0007669"/>
    <property type="project" value="InterPro"/>
</dbReference>
<feature type="transmembrane region" description="Helical" evidence="10">
    <location>
        <begin position="109"/>
        <end position="126"/>
    </location>
</feature>
<evidence type="ECO:0000256" key="10">
    <source>
        <dbReference type="SAM" id="Phobius"/>
    </source>
</evidence>
<keyword evidence="3" id="KW-0597">Phosphoprotein</keyword>
<name>A0A1H7XQV7_9ACTN</name>
<dbReference type="Pfam" id="PF07730">
    <property type="entry name" value="HisKA_3"/>
    <property type="match status" value="1"/>
</dbReference>
<dbReference type="PANTHER" id="PTHR24421:SF10">
    <property type="entry name" value="NITRATE_NITRITE SENSOR PROTEIN NARQ"/>
    <property type="match status" value="1"/>
</dbReference>
<dbReference type="AlphaFoldDB" id="A0A1H7XQV7"/>
<keyword evidence="4" id="KW-0808">Transferase</keyword>
<dbReference type="Proteomes" id="UP000198953">
    <property type="component" value="Unassembled WGS sequence"/>
</dbReference>
<dbReference type="PANTHER" id="PTHR24421">
    <property type="entry name" value="NITRATE/NITRITE SENSOR PROTEIN NARX-RELATED"/>
    <property type="match status" value="1"/>
</dbReference>
<dbReference type="GO" id="GO:0000155">
    <property type="term" value="F:phosphorelay sensor kinase activity"/>
    <property type="evidence" value="ECO:0007669"/>
    <property type="project" value="InterPro"/>
</dbReference>
<dbReference type="InterPro" id="IPR036890">
    <property type="entry name" value="HATPase_C_sf"/>
</dbReference>
<feature type="domain" description="Histidine kinase/HSP90-like ATPase" evidence="11">
    <location>
        <begin position="338"/>
        <end position="426"/>
    </location>
</feature>
<evidence type="ECO:0000256" key="9">
    <source>
        <dbReference type="SAM" id="MobiDB-lite"/>
    </source>
</evidence>
<dbReference type="Pfam" id="PF02518">
    <property type="entry name" value="HATPase_c"/>
    <property type="match status" value="1"/>
</dbReference>
<keyword evidence="5" id="KW-0547">Nucleotide-binding</keyword>
<dbReference type="InterPro" id="IPR003594">
    <property type="entry name" value="HATPase_dom"/>
</dbReference>
<protein>
    <recommendedName>
        <fullName evidence="2">histidine kinase</fullName>
        <ecNumber evidence="2">2.7.13.3</ecNumber>
    </recommendedName>
</protein>
<keyword evidence="14" id="KW-1185">Reference proteome</keyword>
<keyword evidence="8" id="KW-0902">Two-component regulatory system</keyword>
<dbReference type="SUPFAM" id="SSF55874">
    <property type="entry name" value="ATPase domain of HSP90 chaperone/DNA topoisomerase II/histidine kinase"/>
    <property type="match status" value="1"/>
</dbReference>
<keyword evidence="10" id="KW-1133">Transmembrane helix</keyword>
<evidence type="ECO:0000256" key="7">
    <source>
        <dbReference type="ARBA" id="ARBA00022840"/>
    </source>
</evidence>
<dbReference type="GO" id="GO:0005524">
    <property type="term" value="F:ATP binding"/>
    <property type="evidence" value="ECO:0007669"/>
    <property type="project" value="UniProtKB-KW"/>
</dbReference>
<dbReference type="InterPro" id="IPR050482">
    <property type="entry name" value="Sensor_HK_TwoCompSys"/>
</dbReference>
<reference evidence="13 14" key="1">
    <citation type="submission" date="2016-10" db="EMBL/GenBank/DDBJ databases">
        <authorList>
            <person name="de Groot N.N."/>
        </authorList>
    </citation>
    <scope>NUCLEOTIDE SEQUENCE [LARGE SCALE GENOMIC DNA]</scope>
    <source>
        <strain evidence="13 14">DSM 43357</strain>
    </source>
</reference>
<organism evidence="13 14">
    <name type="scientific">Nonomuraea pusilla</name>
    <dbReference type="NCBI Taxonomy" id="46177"/>
    <lineage>
        <taxon>Bacteria</taxon>
        <taxon>Bacillati</taxon>
        <taxon>Actinomycetota</taxon>
        <taxon>Actinomycetes</taxon>
        <taxon>Streptosporangiales</taxon>
        <taxon>Streptosporangiaceae</taxon>
        <taxon>Nonomuraea</taxon>
    </lineage>
</organism>
<keyword evidence="10" id="KW-0812">Transmembrane</keyword>
<keyword evidence="10" id="KW-0472">Membrane</keyword>
<evidence type="ECO:0000256" key="8">
    <source>
        <dbReference type="ARBA" id="ARBA00023012"/>
    </source>
</evidence>
<feature type="region of interest" description="Disordered" evidence="9">
    <location>
        <begin position="428"/>
        <end position="448"/>
    </location>
</feature>
<evidence type="ECO:0000256" key="2">
    <source>
        <dbReference type="ARBA" id="ARBA00012438"/>
    </source>
</evidence>
<feature type="transmembrane region" description="Helical" evidence="10">
    <location>
        <begin position="163"/>
        <end position="194"/>
    </location>
</feature>
<dbReference type="STRING" id="46177.SAMN05660976_04925"/>
<gene>
    <name evidence="13" type="ORF">SAMN05660976_04925</name>
</gene>
<feature type="domain" description="Signal transduction histidine kinase subgroup 3 dimerisation and phosphoacceptor" evidence="12">
    <location>
        <begin position="227"/>
        <end position="292"/>
    </location>
</feature>
<feature type="transmembrane region" description="Helical" evidence="10">
    <location>
        <begin position="47"/>
        <end position="74"/>
    </location>
</feature>
<proteinExistence type="predicted"/>
<dbReference type="EC" id="2.7.13.3" evidence="2"/>
<evidence type="ECO:0000256" key="3">
    <source>
        <dbReference type="ARBA" id="ARBA00022553"/>
    </source>
</evidence>
<evidence type="ECO:0000256" key="6">
    <source>
        <dbReference type="ARBA" id="ARBA00022777"/>
    </source>
</evidence>
<sequence>MTVRGVAAAIVAPFALALYAAAPDPPPPASRLTFRVPRFLRVLPFGTFHLVQVADTLLAAILFASTVNLLAGWFGSSPARFDAPHPLLLAYAAAAGCALPLVLRHRGPLAAWRLAAALLPLVLWVTATARDTPRDAPYPVTAILMYLLVLYSAAARAPGGASLGIWVITVLTAWIVHPGSGPLVAVVTGGVVLFGHNVRARRLATARLVEEERRTRQAEGAQMVLEERARIARELHDVVAHHLSVIAIQAEAVPMQASGDPAVLEAGLGGIRRLSLEAIAELRQVLGVLRDQHGRTDTAPQPGLDRLDELVAHARSAGLSVRVGRSGALEGLPPAVSLSAYRIVQESLSNAMRHAPGSDVAVGIARDARSVRLRVVNGPGSRSGSGPGAGHGLVGMRERVALLGGALDAGPLPRGGFEVHAVLPVQGSAGGSAGSAASAGSAEERESA</sequence>